<gene>
    <name evidence="4" type="ORF">V5799_004172</name>
</gene>
<dbReference type="GO" id="GO:0005576">
    <property type="term" value="C:extracellular region"/>
    <property type="evidence" value="ECO:0007669"/>
    <property type="project" value="TreeGrafter"/>
</dbReference>
<evidence type="ECO:0000313" key="4">
    <source>
        <dbReference type="EMBL" id="KAK8758194.1"/>
    </source>
</evidence>
<dbReference type="InterPro" id="IPR001223">
    <property type="entry name" value="Glyco_hydro18_cat"/>
</dbReference>
<evidence type="ECO:0000256" key="2">
    <source>
        <dbReference type="SAM" id="Phobius"/>
    </source>
</evidence>
<keyword evidence="5" id="KW-1185">Reference proteome</keyword>
<proteinExistence type="predicted"/>
<dbReference type="InterPro" id="IPR017853">
    <property type="entry name" value="GH"/>
</dbReference>
<dbReference type="EMBL" id="JARKHS020034366">
    <property type="protein sequence ID" value="KAK8758194.1"/>
    <property type="molecule type" value="Genomic_DNA"/>
</dbReference>
<evidence type="ECO:0000256" key="1">
    <source>
        <dbReference type="SAM" id="MobiDB-lite"/>
    </source>
</evidence>
<keyword evidence="2" id="KW-0472">Membrane</keyword>
<dbReference type="GO" id="GO:0005975">
    <property type="term" value="P:carbohydrate metabolic process"/>
    <property type="evidence" value="ECO:0007669"/>
    <property type="project" value="InterPro"/>
</dbReference>
<dbReference type="AlphaFoldDB" id="A0AAQ4D6V4"/>
<name>A0AAQ4D6V4_AMBAM</name>
<evidence type="ECO:0000313" key="5">
    <source>
        <dbReference type="Proteomes" id="UP001321473"/>
    </source>
</evidence>
<dbReference type="Proteomes" id="UP001321473">
    <property type="component" value="Unassembled WGS sequence"/>
</dbReference>
<dbReference type="PROSITE" id="PS51738">
    <property type="entry name" value="PEPTIDASE_C21"/>
    <property type="match status" value="1"/>
</dbReference>
<comment type="caution">
    <text evidence="4">The sequence shown here is derived from an EMBL/GenBank/DDBJ whole genome shotgun (WGS) entry which is preliminary data.</text>
</comment>
<reference evidence="4 5" key="1">
    <citation type="journal article" date="2023" name="Arcadia Sci">
        <title>De novo assembly of a long-read Amblyomma americanum tick genome.</title>
        <authorList>
            <person name="Chou S."/>
            <person name="Poskanzer K.E."/>
            <person name="Rollins M."/>
            <person name="Thuy-Boun P.S."/>
        </authorList>
    </citation>
    <scope>NUCLEOTIDE SEQUENCE [LARGE SCALE GENOMIC DNA]</scope>
    <source>
        <strain evidence="4">F_SG_1</strain>
        <tissue evidence="4">Salivary glands</tissue>
    </source>
</reference>
<keyword evidence="2" id="KW-0812">Transmembrane</keyword>
<feature type="region of interest" description="Disordered" evidence="1">
    <location>
        <begin position="1"/>
        <end position="30"/>
    </location>
</feature>
<dbReference type="PROSITE" id="PS51910">
    <property type="entry name" value="GH18_2"/>
    <property type="match status" value="1"/>
</dbReference>
<feature type="domain" description="GH18" evidence="3">
    <location>
        <begin position="210"/>
        <end position="589"/>
    </location>
</feature>
<sequence length="589" mass="63476">MIPKEADDSSENSKTTGSHAKVPSKNDYVSPTFDEIGARVPVCPVPRDPTSSNSTASPHVVVVLRPNTAGPALVPWPSTQLETATSPELRFVENRAEETAQDERFCVRIWALCAAVTFPVVFSMWLMLVPYLVRTSQTVFPVARPASATPPLPPPSSSPLTTTQTSPAATTDVWSGVPPTCLKPPVSPTLPASFQVGPSYNSTLPAPSTRPFFCAYDNRHIVLSDTTWNFMFETLPFALCPNVVYWSVGVVDGSLTSRVPSFDQQHGLHQLRNITDRLGYPNIRILLALGGYGEDAPHFSRLGRDDATMQRLMRSVTDGMRDYRLNGVTVDWQLPASGCGGSDDKAVLAALMFRLRQYLNQHGMNHTILSLVLGADSGYETVADRVAGVVNYFFIAKDLTTLPGPTNSPDFCSGITNVVHAAVANYVQNMQRVSLDQLCIAEDLTPLATILNVSSATGSIATLPDLYGPPFYTLCNAPSFCRNDNVSGSCVSHFLYADPPGQPHRLAAYVATSNVTTLQARADLSGIHGPSSSPASGQGCVLAFNMHADNFASECGPPYRQYLLTEHLYYGTIGQNAPSASILDAAPQC</sequence>
<feature type="compositionally biased region" description="Pro residues" evidence="1">
    <location>
        <begin position="148"/>
        <end position="157"/>
    </location>
</feature>
<dbReference type="Gene3D" id="3.20.20.80">
    <property type="entry name" value="Glycosidases"/>
    <property type="match status" value="1"/>
</dbReference>
<feature type="region of interest" description="Disordered" evidence="1">
    <location>
        <begin position="145"/>
        <end position="171"/>
    </location>
</feature>
<dbReference type="PANTHER" id="PTHR11177">
    <property type="entry name" value="CHITINASE"/>
    <property type="match status" value="1"/>
</dbReference>
<dbReference type="InterPro" id="IPR050314">
    <property type="entry name" value="Glycosyl_Hydrlase_18"/>
</dbReference>
<dbReference type="PANTHER" id="PTHR11177:SF317">
    <property type="entry name" value="CHITINASE 12-RELATED"/>
    <property type="match status" value="1"/>
</dbReference>
<dbReference type="GO" id="GO:0004568">
    <property type="term" value="F:chitinase activity"/>
    <property type="evidence" value="ECO:0007669"/>
    <property type="project" value="TreeGrafter"/>
</dbReference>
<feature type="compositionally biased region" description="Low complexity" evidence="1">
    <location>
        <begin position="158"/>
        <end position="171"/>
    </location>
</feature>
<accession>A0AAQ4D6V4</accession>
<protein>
    <recommendedName>
        <fullName evidence="3">GH18 domain-containing protein</fullName>
    </recommendedName>
</protein>
<dbReference type="Pfam" id="PF00704">
    <property type="entry name" value="Glyco_hydro_18"/>
    <property type="match status" value="1"/>
</dbReference>
<organism evidence="4 5">
    <name type="scientific">Amblyomma americanum</name>
    <name type="common">Lone star tick</name>
    <dbReference type="NCBI Taxonomy" id="6943"/>
    <lineage>
        <taxon>Eukaryota</taxon>
        <taxon>Metazoa</taxon>
        <taxon>Ecdysozoa</taxon>
        <taxon>Arthropoda</taxon>
        <taxon>Chelicerata</taxon>
        <taxon>Arachnida</taxon>
        <taxon>Acari</taxon>
        <taxon>Parasitiformes</taxon>
        <taxon>Ixodida</taxon>
        <taxon>Ixodoidea</taxon>
        <taxon>Ixodidae</taxon>
        <taxon>Amblyomminae</taxon>
        <taxon>Amblyomma</taxon>
    </lineage>
</organism>
<dbReference type="GO" id="GO:0006032">
    <property type="term" value="P:chitin catabolic process"/>
    <property type="evidence" value="ECO:0007669"/>
    <property type="project" value="TreeGrafter"/>
</dbReference>
<keyword evidence="2" id="KW-1133">Transmembrane helix</keyword>
<dbReference type="SUPFAM" id="SSF51445">
    <property type="entry name" value="(Trans)glycosidases"/>
    <property type="match status" value="1"/>
</dbReference>
<dbReference type="GO" id="GO:0008061">
    <property type="term" value="F:chitin binding"/>
    <property type="evidence" value="ECO:0007669"/>
    <property type="project" value="TreeGrafter"/>
</dbReference>
<evidence type="ECO:0000259" key="3">
    <source>
        <dbReference type="PROSITE" id="PS51910"/>
    </source>
</evidence>
<feature type="transmembrane region" description="Helical" evidence="2">
    <location>
        <begin position="109"/>
        <end position="133"/>
    </location>
</feature>